<keyword evidence="1" id="KW-0472">Membrane</keyword>
<evidence type="ECO:0008006" key="3">
    <source>
        <dbReference type="Google" id="ProtNLM"/>
    </source>
</evidence>
<keyword evidence="1" id="KW-0812">Transmembrane</keyword>
<organism evidence="2">
    <name type="scientific">marine metagenome</name>
    <dbReference type="NCBI Taxonomy" id="408172"/>
    <lineage>
        <taxon>unclassified sequences</taxon>
        <taxon>metagenomes</taxon>
        <taxon>ecological metagenomes</taxon>
    </lineage>
</organism>
<dbReference type="Gene3D" id="2.60.40.1120">
    <property type="entry name" value="Carboxypeptidase-like, regulatory domain"/>
    <property type="match status" value="1"/>
</dbReference>
<keyword evidence="1" id="KW-1133">Transmembrane helix</keyword>
<dbReference type="SUPFAM" id="SSF49464">
    <property type="entry name" value="Carboxypeptidase regulatory domain-like"/>
    <property type="match status" value="1"/>
</dbReference>
<gene>
    <name evidence="2" type="ORF">METZ01_LOCUS49563</name>
</gene>
<sequence>MLEDLAVDPATRVAGAILIILGSLLGTQLGIMLISADPGEVLSGRLDSTDTYADISGIVNSALIDNTTGGDPVEGVRVRLLNEDGTTTGKEALTDPNGRFTIPDVLREPSIIYVSHPGNNTTSVLLVPGDYAQIVVTLTPGDGEQVIDMRGESHLGESVLIATAIAFLTLLAGLAGISGGLEAYRGNSYRRSWWLAFVGLWSRGMIFVGPLLILLGMGLVTLSKEQFSGDAQ</sequence>
<protein>
    <recommendedName>
        <fullName evidence="3">Carboxypeptidase regulatory-like domain-containing protein</fullName>
    </recommendedName>
</protein>
<dbReference type="EMBL" id="UINC01002441">
    <property type="protein sequence ID" value="SUZ96709.1"/>
    <property type="molecule type" value="Genomic_DNA"/>
</dbReference>
<reference evidence="2" key="1">
    <citation type="submission" date="2018-05" db="EMBL/GenBank/DDBJ databases">
        <authorList>
            <person name="Lanie J.A."/>
            <person name="Ng W.-L."/>
            <person name="Kazmierczak K.M."/>
            <person name="Andrzejewski T.M."/>
            <person name="Davidsen T.M."/>
            <person name="Wayne K.J."/>
            <person name="Tettelin H."/>
            <person name="Glass J.I."/>
            <person name="Rusch D."/>
            <person name="Podicherti R."/>
            <person name="Tsui H.-C.T."/>
            <person name="Winkler M.E."/>
        </authorList>
    </citation>
    <scope>NUCLEOTIDE SEQUENCE</scope>
</reference>
<evidence type="ECO:0000313" key="2">
    <source>
        <dbReference type="EMBL" id="SUZ96709.1"/>
    </source>
</evidence>
<feature type="transmembrane region" description="Helical" evidence="1">
    <location>
        <begin position="193"/>
        <end position="222"/>
    </location>
</feature>
<dbReference type="Pfam" id="PF13620">
    <property type="entry name" value="CarboxypepD_reg"/>
    <property type="match status" value="1"/>
</dbReference>
<accession>A0A381S001</accession>
<feature type="transmembrane region" description="Helical" evidence="1">
    <location>
        <begin position="159"/>
        <end position="181"/>
    </location>
</feature>
<proteinExistence type="predicted"/>
<name>A0A381S001_9ZZZZ</name>
<dbReference type="AlphaFoldDB" id="A0A381S001"/>
<dbReference type="InterPro" id="IPR008969">
    <property type="entry name" value="CarboxyPept-like_regulatory"/>
</dbReference>
<evidence type="ECO:0000256" key="1">
    <source>
        <dbReference type="SAM" id="Phobius"/>
    </source>
</evidence>
<feature type="transmembrane region" description="Helical" evidence="1">
    <location>
        <begin position="12"/>
        <end position="36"/>
    </location>
</feature>